<proteinExistence type="inferred from homology"/>
<protein>
    <submittedName>
        <fullName evidence="4">Inositol-3-phosphate synthase</fullName>
    </submittedName>
</protein>
<dbReference type="PANTHER" id="PTHR43125:SF1">
    <property type="entry name" value="INOSITOL-3-PHOSPHATE SYNTHASE"/>
    <property type="match status" value="1"/>
</dbReference>
<dbReference type="RefSeq" id="WP_152941434.1">
    <property type="nucleotide sequence ID" value="NZ_CP045482.1"/>
</dbReference>
<name>A0A650CSP3_ACIAM</name>
<dbReference type="SUPFAM" id="SSF55347">
    <property type="entry name" value="Glyceraldehyde-3-phosphate dehydrogenase-like, C-terminal domain"/>
    <property type="match status" value="1"/>
</dbReference>
<evidence type="ECO:0000313" key="6">
    <source>
        <dbReference type="Proteomes" id="UP000474054"/>
    </source>
</evidence>
<dbReference type="GO" id="GO:0006021">
    <property type="term" value="P:inositol biosynthetic process"/>
    <property type="evidence" value="ECO:0007669"/>
    <property type="project" value="InterPro"/>
</dbReference>
<gene>
    <name evidence="4" type="ORF">D1866_01705</name>
    <name evidence="3" type="ORF">GFB69_06170</name>
</gene>
<dbReference type="PIRSF" id="PIRSF015578">
    <property type="entry name" value="Myoinos-ppht_syn"/>
    <property type="match status" value="1"/>
</dbReference>
<dbReference type="PANTHER" id="PTHR43125">
    <property type="entry name" value="INOSITOL-3-PHOSPHATE SYNTHASE"/>
    <property type="match status" value="1"/>
</dbReference>
<dbReference type="EMBL" id="WHYS01000001">
    <property type="protein sequence ID" value="MQL55342.1"/>
    <property type="molecule type" value="Genomic_DNA"/>
</dbReference>
<dbReference type="SUPFAM" id="SSF51735">
    <property type="entry name" value="NAD(P)-binding Rossmann-fold domains"/>
    <property type="match status" value="1"/>
</dbReference>
<accession>A0A650CSP3</accession>
<dbReference type="InterPro" id="IPR036291">
    <property type="entry name" value="NAD(P)-bd_dom_sf"/>
</dbReference>
<organism evidence="4 5">
    <name type="scientific">Acidianus ambivalens</name>
    <name type="common">Desulfurolobus ambivalens</name>
    <dbReference type="NCBI Taxonomy" id="2283"/>
    <lineage>
        <taxon>Archaea</taxon>
        <taxon>Thermoproteota</taxon>
        <taxon>Thermoprotei</taxon>
        <taxon>Sulfolobales</taxon>
        <taxon>Sulfolobaceae</taxon>
        <taxon>Acidianus</taxon>
    </lineage>
</organism>
<dbReference type="AlphaFoldDB" id="A0A650CSP3"/>
<dbReference type="Proteomes" id="UP000474054">
    <property type="component" value="Unassembled WGS sequence"/>
</dbReference>
<dbReference type="EMBL" id="CP045482">
    <property type="protein sequence ID" value="QGR20881.1"/>
    <property type="molecule type" value="Genomic_DNA"/>
</dbReference>
<evidence type="ECO:0000259" key="2">
    <source>
        <dbReference type="Pfam" id="PF01658"/>
    </source>
</evidence>
<dbReference type="Gene3D" id="3.40.50.720">
    <property type="entry name" value="NAD(P)-binding Rossmann-like Domain"/>
    <property type="match status" value="1"/>
</dbReference>
<evidence type="ECO:0000313" key="3">
    <source>
        <dbReference type="EMBL" id="MQL55342.1"/>
    </source>
</evidence>
<dbReference type="GO" id="GO:0004512">
    <property type="term" value="F:inositol-3-phosphate synthase activity"/>
    <property type="evidence" value="ECO:0007669"/>
    <property type="project" value="InterPro"/>
</dbReference>
<dbReference type="InterPro" id="IPR002587">
    <property type="entry name" value="Myo-inos-1-P_Synthase"/>
</dbReference>
<feature type="domain" description="Myo-inositol-1-phosphate synthase GAPDH-like" evidence="2">
    <location>
        <begin position="192"/>
        <end position="302"/>
    </location>
</feature>
<reference evidence="3 6" key="1">
    <citation type="submission" date="2019-10" db="EMBL/GenBank/DDBJ databases">
        <title>Comparative genomics of sulfur disproportionating microorganisms.</title>
        <authorList>
            <person name="Ward L.M."/>
            <person name="Bertran E."/>
            <person name="Johnston D."/>
        </authorList>
    </citation>
    <scope>NUCLEOTIDE SEQUENCE [LARGE SCALE GENOMIC DNA]</scope>
    <source>
        <strain evidence="3 6">DSM 3772</strain>
    </source>
</reference>
<dbReference type="GO" id="GO:0008654">
    <property type="term" value="P:phospholipid biosynthetic process"/>
    <property type="evidence" value="ECO:0007669"/>
    <property type="project" value="InterPro"/>
</dbReference>
<reference evidence="4 5" key="2">
    <citation type="submission" date="2019-10" db="EMBL/GenBank/DDBJ databases">
        <title>Genome Sequences from Six Type Strain Members of the Archaeal Family Sulfolobaceae: Acidianus ambivalens, Acidianus infernus, Metallosphaera prunae, Stygiolobus azoricus, Sulfolobus metallicus, and Sulfurisphaera ohwakuensis.</title>
        <authorList>
            <person name="Counts J.A."/>
            <person name="Kelly R.M."/>
        </authorList>
    </citation>
    <scope>NUCLEOTIDE SEQUENCE [LARGE SCALE GENOMIC DNA]</scope>
    <source>
        <strain evidence="4 5">LEI 10</strain>
    </source>
</reference>
<dbReference type="Gene3D" id="3.30.360.10">
    <property type="entry name" value="Dihydrodipicolinate Reductase, domain 2"/>
    <property type="match status" value="1"/>
</dbReference>
<dbReference type="KEGG" id="aamb:D1866_01705"/>
<evidence type="ECO:0000313" key="4">
    <source>
        <dbReference type="EMBL" id="QGR20881.1"/>
    </source>
</evidence>
<keyword evidence="5" id="KW-1185">Reference proteome</keyword>
<comment type="similarity">
    <text evidence="1">Belongs to the myo-inositol 1-phosphate synthase family.</text>
</comment>
<dbReference type="Pfam" id="PF01658">
    <property type="entry name" value="Inos-1-P_synth"/>
    <property type="match status" value="1"/>
</dbReference>
<sequence length="361" mass="39646">MIRIAIAGLGNCASMLIQGIEYYKNKGDNYYEGLITPIIGNYKVTDIEVVAAFDISKNKIGKDIAEAIFQPPNITPKIVEMRKTGVKVSPGPVLDGVAPHMRSVFNPIQEQVNIEDVVNVLKESKADILINLLPVGSEEASRTYAKAALEAGVAFINAIPVFIASDPTGKFPEEFAKRGLPIAGDDIKGQVGATIFHRAITSLFMLRGVKVEETYQLNVGGNTDFLNMKTEERLQSKRISKTKAVTSTLDNEEEIEKEGKIRIGPSDYIPFLGNTKVAYIYVKGSGFAGMPIKVEASLEVDDKSNCAAVLVDVIRAVKLALDRKIGGPLIKVSAFYFKHPPIQAKNDEEAYKWFDEFVRNM</sequence>
<evidence type="ECO:0000313" key="5">
    <source>
        <dbReference type="Proteomes" id="UP000426328"/>
    </source>
</evidence>
<dbReference type="Proteomes" id="UP000426328">
    <property type="component" value="Chromosome"/>
</dbReference>
<dbReference type="GeneID" id="42778413"/>
<evidence type="ECO:0000256" key="1">
    <source>
        <dbReference type="ARBA" id="ARBA00010813"/>
    </source>
</evidence>
<dbReference type="InterPro" id="IPR013021">
    <property type="entry name" value="Myo-inos-1-P_Synthase_GAPDH"/>
</dbReference>
<dbReference type="InterPro" id="IPR052199">
    <property type="entry name" value="MIPS"/>
</dbReference>